<dbReference type="Proteomes" id="UP001313282">
    <property type="component" value="Unassembled WGS sequence"/>
</dbReference>
<accession>A0AAN8RLI2</accession>
<feature type="signal peptide" evidence="1">
    <location>
        <begin position="1"/>
        <end position="20"/>
    </location>
</feature>
<sequence>MAPYKPILLLSLLFSGTSHAHWIPFLPDVVPEPISNLGMGRMGSRQDDPNHLHPEAAEKPARTLTSTASITAWSDVVTRVARSDPQATKSSYTSMSPNPQFPQLALGANNSFASDDSYTSCAYGTSSCEHVGKPDICCPDILIISPIQVTLENSCFKTERSPLGVICCQDPVECERVEHHPDEYPTYELTCNYGFHSCPASLGGGCCPLGLSCGSDNCYESIGNDTYTGPLGDDDPRETDYIPLPPNIATAIGLQTAFPYPTGEPEPRYRVRKIGLSVLKTGEIEECVGPQCENLDSGLDNEVGQAIQNVAEGSNVILTLTQQVSGVSTHAPGIPNALSQGGGPGGGAGSGLIGPGLPLHSGGSSFVRRGLTGWTRILSSGHIQYLALSLILNGFIGMGLDPA</sequence>
<feature type="chain" id="PRO_5042899305" evidence="1">
    <location>
        <begin position="21"/>
        <end position="403"/>
    </location>
</feature>
<proteinExistence type="predicted"/>
<keyword evidence="1" id="KW-0732">Signal</keyword>
<name>A0AAN8RLI2_9PEZI</name>
<dbReference type="AlphaFoldDB" id="A0AAN8RLI2"/>
<dbReference type="EMBL" id="JAVHNR010000002">
    <property type="protein sequence ID" value="KAK6351803.1"/>
    <property type="molecule type" value="Genomic_DNA"/>
</dbReference>
<evidence type="ECO:0000313" key="3">
    <source>
        <dbReference type="Proteomes" id="UP001313282"/>
    </source>
</evidence>
<keyword evidence="3" id="KW-1185">Reference proteome</keyword>
<evidence type="ECO:0000313" key="2">
    <source>
        <dbReference type="EMBL" id="KAK6351803.1"/>
    </source>
</evidence>
<protein>
    <submittedName>
        <fullName evidence="2">Uncharacterized protein</fullName>
    </submittedName>
</protein>
<organism evidence="2 3">
    <name type="scientific">Orbilia javanica</name>
    <dbReference type="NCBI Taxonomy" id="47235"/>
    <lineage>
        <taxon>Eukaryota</taxon>
        <taxon>Fungi</taxon>
        <taxon>Dikarya</taxon>
        <taxon>Ascomycota</taxon>
        <taxon>Pezizomycotina</taxon>
        <taxon>Orbiliomycetes</taxon>
        <taxon>Orbiliales</taxon>
        <taxon>Orbiliaceae</taxon>
        <taxon>Orbilia</taxon>
    </lineage>
</organism>
<evidence type="ECO:0000256" key="1">
    <source>
        <dbReference type="SAM" id="SignalP"/>
    </source>
</evidence>
<gene>
    <name evidence="2" type="ORF">TWF718_004948</name>
</gene>
<reference evidence="2 3" key="1">
    <citation type="submission" date="2019-10" db="EMBL/GenBank/DDBJ databases">
        <authorList>
            <person name="Palmer J.M."/>
        </authorList>
    </citation>
    <scope>NUCLEOTIDE SEQUENCE [LARGE SCALE GENOMIC DNA]</scope>
    <source>
        <strain evidence="2 3">TWF718</strain>
    </source>
</reference>
<comment type="caution">
    <text evidence="2">The sequence shown here is derived from an EMBL/GenBank/DDBJ whole genome shotgun (WGS) entry which is preliminary data.</text>
</comment>